<feature type="transmembrane region" description="Helical" evidence="17">
    <location>
        <begin position="328"/>
        <end position="352"/>
    </location>
</feature>
<dbReference type="Gene3D" id="3.40.50.1000">
    <property type="entry name" value="HAD superfamily/HAD-like"/>
    <property type="match status" value="1"/>
</dbReference>
<evidence type="ECO:0000313" key="22">
    <source>
        <dbReference type="Proteomes" id="UP000288216"/>
    </source>
</evidence>
<dbReference type="GO" id="GO:0055037">
    <property type="term" value="C:recycling endosome"/>
    <property type="evidence" value="ECO:0007669"/>
    <property type="project" value="TreeGrafter"/>
</dbReference>
<feature type="transmembrane region" description="Helical" evidence="17">
    <location>
        <begin position="286"/>
        <end position="308"/>
    </location>
</feature>
<feature type="binding site" evidence="15">
    <location>
        <position position="558"/>
    </location>
    <ligand>
        <name>ATP</name>
        <dbReference type="ChEBI" id="CHEBI:30616"/>
    </ligand>
</feature>
<proteinExistence type="inferred from homology"/>
<dbReference type="EC" id="7.6.2.1" evidence="17"/>
<evidence type="ECO:0000256" key="15">
    <source>
        <dbReference type="PIRSR" id="PIRSR606539-2"/>
    </source>
</evidence>
<dbReference type="CDD" id="cd02073">
    <property type="entry name" value="P-type_ATPase_APLT_Dnf-like"/>
    <property type="match status" value="1"/>
</dbReference>
<dbReference type="SFLD" id="SFLDF00027">
    <property type="entry name" value="p-type_atpase"/>
    <property type="match status" value="1"/>
</dbReference>
<keyword evidence="5 17" id="KW-0812">Transmembrane</keyword>
<dbReference type="PANTHER" id="PTHR24092:SF57">
    <property type="entry name" value="PHOSPHOLIPID-TRANSPORTING ATPASE IF"/>
    <property type="match status" value="1"/>
</dbReference>
<evidence type="ECO:0000256" key="4">
    <source>
        <dbReference type="ARBA" id="ARBA00008109"/>
    </source>
</evidence>
<keyword evidence="8 15" id="KW-0067">ATP-binding</keyword>
<comment type="caution">
    <text evidence="21">The sequence shown here is derived from an EMBL/GenBank/DDBJ whole genome shotgun (WGS) entry which is preliminary data.</text>
</comment>
<evidence type="ECO:0000256" key="2">
    <source>
        <dbReference type="ARBA" id="ARBA00004141"/>
    </source>
</evidence>
<feature type="binding site" evidence="15">
    <location>
        <position position="400"/>
    </location>
    <ligand>
        <name>ATP</name>
        <dbReference type="ChEBI" id="CHEBI:30616"/>
    </ligand>
</feature>
<comment type="similarity">
    <text evidence="4 17">Belongs to the cation transport ATPase (P-type) (TC 3.A.3) family. Type IV subfamily.</text>
</comment>
<dbReference type="InterPro" id="IPR036412">
    <property type="entry name" value="HAD-like_sf"/>
</dbReference>
<organism evidence="21 22">
    <name type="scientific">Scyliorhinus torazame</name>
    <name type="common">Cloudy catshark</name>
    <name type="synonym">Catulus torazame</name>
    <dbReference type="NCBI Taxonomy" id="75743"/>
    <lineage>
        <taxon>Eukaryota</taxon>
        <taxon>Metazoa</taxon>
        <taxon>Chordata</taxon>
        <taxon>Craniata</taxon>
        <taxon>Vertebrata</taxon>
        <taxon>Chondrichthyes</taxon>
        <taxon>Elasmobranchii</taxon>
        <taxon>Galeomorphii</taxon>
        <taxon>Galeoidea</taxon>
        <taxon>Carcharhiniformes</taxon>
        <taxon>Scyliorhinidae</taxon>
        <taxon>Scyliorhinus</taxon>
    </lineage>
</organism>
<keyword evidence="12 17" id="KW-0472">Membrane</keyword>
<dbReference type="GO" id="GO:0000287">
    <property type="term" value="F:magnesium ion binding"/>
    <property type="evidence" value="ECO:0007669"/>
    <property type="project" value="UniProtKB-UniRule"/>
</dbReference>
<dbReference type="SFLD" id="SFLDS00003">
    <property type="entry name" value="Haloacid_Dehalogenase"/>
    <property type="match status" value="1"/>
</dbReference>
<dbReference type="NCBIfam" id="TIGR01494">
    <property type="entry name" value="ATPase_P-type"/>
    <property type="match status" value="2"/>
</dbReference>
<name>A0A401PME1_SCYTO</name>
<dbReference type="Pfam" id="PF00122">
    <property type="entry name" value="E1-E2_ATPase"/>
    <property type="match status" value="1"/>
</dbReference>
<feature type="domain" description="P-type ATPase C-terminal" evidence="20">
    <location>
        <begin position="810"/>
        <end position="1063"/>
    </location>
</feature>
<dbReference type="GO" id="GO:0016887">
    <property type="term" value="F:ATP hydrolysis activity"/>
    <property type="evidence" value="ECO:0007669"/>
    <property type="project" value="InterPro"/>
</dbReference>
<dbReference type="SUPFAM" id="SSF81665">
    <property type="entry name" value="Calcium ATPase, transmembrane domain M"/>
    <property type="match status" value="1"/>
</dbReference>
<feature type="transmembrane region" description="Helical" evidence="17">
    <location>
        <begin position="964"/>
        <end position="982"/>
    </location>
</feature>
<dbReference type="OrthoDB" id="377733at2759"/>
<evidence type="ECO:0000256" key="13">
    <source>
        <dbReference type="ARBA" id="ARBA00034036"/>
    </source>
</evidence>
<dbReference type="NCBIfam" id="TIGR01652">
    <property type="entry name" value="ATPase-Plipid"/>
    <property type="match status" value="1"/>
</dbReference>
<feature type="active site" description="4-aspartylphosphate intermediate" evidence="14">
    <location>
        <position position="400"/>
    </location>
</feature>
<evidence type="ECO:0000256" key="14">
    <source>
        <dbReference type="PIRSR" id="PIRSR606539-1"/>
    </source>
</evidence>
<evidence type="ECO:0000256" key="9">
    <source>
        <dbReference type="ARBA" id="ARBA00022842"/>
    </source>
</evidence>
<dbReference type="InterPro" id="IPR023214">
    <property type="entry name" value="HAD_sf"/>
</dbReference>
<sequence length="1144" mass="130621">MFFEDSSGFDPPHQSPTRTIYVANHFPPHSDYIQQKFPDNRMISSKYTIWNFIPKNLFEQFRRIANFYFLVIFLVQLMIDTPTSPYTSGLPLFFVIIVTAIKQGYEDWLRHKADNEVNNTAVYVIRSGGLVQTRSQNIRVGDIVKIEKDQTFPTDLVLLSTDREDGTCYVTTASLDGETNLKTHRAVPEVAKMQNVLQLDTLRAVITCLQPEPDLYRFVGQITIRGKSNDIVRPLGPENLLLRGASLKNSSKVFGVAVYTGMDAKIALNYKSKSQKRSIVEKSMNTFLIVFLEILVVEAVISTIMKYAWQYEPSYNQRTTQEKNSSKILTGISDFLAFLVLYNYIIPISLYVTVEMQKFLGSFFIVWDLDLYHDDSGQRAQVNTSDLNEELGQVEYVLTDKTGTLTENEMKFRECSINGVKYKYSNGNLVHEGMTGMFERRNPTFTDEETMFLKAISLCHTVRISDQVETHTHHSKNIVHDPSTMEYYAASPDEKALVEATRKIGVTFLGSTENEIILNTFGKDERYKLLEILEFDADRRRMSVIVQTPEGKILMFTKGAESSILPLTTSGEIPTIRTHVDELAMKGLRTLCIGCKYLSKKEYLEVSSQLLQARTSLQNREQVVANVFHFIERDLHLLGASGVEDKLQEKVPETIEALKLAGIKVWVLTGDKQETAISVSLSSGHFHRAMNILELTNQKSDTECAAQLERLDRRIKQDHVIQHGLVVDGTSLSVALRGHEKMFMEISKNCSAVLFCRMAPLQKAKVVRLLKTSPTKPITLAIGDGANDVSMIMEANIGIGIMGKEGRQAVRNSDYAIARFRFLAKLLFVHGHLYYVRISNLVQYFFYKNVCFITPQFLYQFFCLFSQQTLYDGAYLTLYNICFTSLPILMYSLLEQDVHNHVLKSKPALYREISRNEVLSLKRFLYWTLLGFCHAFIFFFGSYFLRRDDASMMGNGQKFGNWTFGFLVFTVMFITVTLKLGIETHYWTWINHFVTWGSIVFYFAFSLLYGAILWPFLKEQDMYFVFAQLLSSASAWLGIMVIVVACLFPDVLRKVFWRHTRPTLLQRSQLMEANSGITCMESICCYSSGETACSPLGRMLNQMMGRCNPLRVNRFWSDLDPYYTNDRSILTLSSMDGSSNASGV</sequence>
<dbReference type="AlphaFoldDB" id="A0A401PME1"/>
<evidence type="ECO:0000256" key="1">
    <source>
        <dbReference type="ARBA" id="ARBA00001946"/>
    </source>
</evidence>
<dbReference type="GO" id="GO:0005886">
    <property type="term" value="C:plasma membrane"/>
    <property type="evidence" value="ECO:0007669"/>
    <property type="project" value="TreeGrafter"/>
</dbReference>
<feature type="binding site" evidence="15">
    <location>
        <position position="589"/>
    </location>
    <ligand>
        <name>ATP</name>
        <dbReference type="ChEBI" id="CHEBI:30616"/>
    </ligand>
</feature>
<dbReference type="InterPro" id="IPR059000">
    <property type="entry name" value="ATPase_P-type_domA"/>
</dbReference>
<evidence type="ECO:0000256" key="10">
    <source>
        <dbReference type="ARBA" id="ARBA00022967"/>
    </source>
</evidence>
<dbReference type="PANTHER" id="PTHR24092">
    <property type="entry name" value="PROBABLE PHOSPHOLIPID-TRANSPORTING ATPASE"/>
    <property type="match status" value="1"/>
</dbReference>
<feature type="transmembrane region" description="Helical" evidence="17">
    <location>
        <begin position="994"/>
        <end position="1017"/>
    </location>
</feature>
<dbReference type="InterPro" id="IPR032630">
    <property type="entry name" value="P_typ_ATPase_c"/>
</dbReference>
<dbReference type="GO" id="GO:0005524">
    <property type="term" value="F:ATP binding"/>
    <property type="evidence" value="ECO:0007669"/>
    <property type="project" value="UniProtKB-UniRule"/>
</dbReference>
<evidence type="ECO:0000256" key="16">
    <source>
        <dbReference type="PIRSR" id="PIRSR606539-3"/>
    </source>
</evidence>
<comment type="subcellular location">
    <subcellularLocation>
        <location evidence="3">Endomembrane system</location>
    </subcellularLocation>
    <subcellularLocation>
        <location evidence="2 17">Membrane</location>
        <topology evidence="2 17">Multi-pass membrane protein</topology>
    </subcellularLocation>
</comment>
<dbReference type="GO" id="GO:0140326">
    <property type="term" value="F:ATPase-coupled intramembrane lipid transporter activity"/>
    <property type="evidence" value="ECO:0007669"/>
    <property type="project" value="UniProtKB-EC"/>
</dbReference>
<dbReference type="Proteomes" id="UP000288216">
    <property type="component" value="Unassembled WGS sequence"/>
</dbReference>
<dbReference type="Pfam" id="PF13246">
    <property type="entry name" value="Cation_ATPase"/>
    <property type="match status" value="1"/>
</dbReference>
<evidence type="ECO:0000259" key="20">
    <source>
        <dbReference type="Pfam" id="PF16212"/>
    </source>
</evidence>
<dbReference type="SUPFAM" id="SSF81660">
    <property type="entry name" value="Metal cation-transporting ATPase, ATP-binding domain N"/>
    <property type="match status" value="1"/>
</dbReference>
<evidence type="ECO:0000256" key="12">
    <source>
        <dbReference type="ARBA" id="ARBA00023136"/>
    </source>
</evidence>
<feature type="binding site" evidence="15">
    <location>
        <position position="402"/>
    </location>
    <ligand>
        <name>ATP</name>
        <dbReference type="ChEBI" id="CHEBI:30616"/>
    </ligand>
</feature>
<dbReference type="Pfam" id="PF16212">
    <property type="entry name" value="PhoLip_ATPase_C"/>
    <property type="match status" value="1"/>
</dbReference>
<dbReference type="SUPFAM" id="SSF81653">
    <property type="entry name" value="Calcium ATPase, transduction domain A"/>
    <property type="match status" value="1"/>
</dbReference>
<feature type="binding site" evidence="15">
    <location>
        <position position="671"/>
    </location>
    <ligand>
        <name>ATP</name>
        <dbReference type="ChEBI" id="CHEBI:30616"/>
    </ligand>
</feature>
<feature type="binding site" evidence="15">
    <location>
        <position position="494"/>
    </location>
    <ligand>
        <name>ATP</name>
        <dbReference type="ChEBI" id="CHEBI:30616"/>
    </ligand>
</feature>
<feature type="binding site" evidence="15">
    <location>
        <position position="535"/>
    </location>
    <ligand>
        <name>ATP</name>
        <dbReference type="ChEBI" id="CHEBI:30616"/>
    </ligand>
</feature>
<protein>
    <recommendedName>
        <fullName evidence="17">Phospholipid-transporting ATPase</fullName>
        <ecNumber evidence="17">7.6.2.1</ecNumber>
    </recommendedName>
</protein>
<dbReference type="OMA" id="YCEDAIR"/>
<keyword evidence="11 17" id="KW-1133">Transmembrane helix</keyword>
<keyword evidence="22" id="KW-1185">Reference proteome</keyword>
<evidence type="ECO:0000256" key="8">
    <source>
        <dbReference type="ARBA" id="ARBA00022840"/>
    </source>
</evidence>
<feature type="binding site" evidence="16">
    <location>
        <position position="402"/>
    </location>
    <ligand>
        <name>Mg(2+)</name>
        <dbReference type="ChEBI" id="CHEBI:18420"/>
    </ligand>
</feature>
<feature type="binding site" evidence="16">
    <location>
        <position position="400"/>
    </location>
    <ligand>
        <name>Mg(2+)</name>
        <dbReference type="ChEBI" id="CHEBI:18420"/>
    </ligand>
</feature>
<dbReference type="InterPro" id="IPR023298">
    <property type="entry name" value="ATPase_P-typ_TM_dom_sf"/>
</dbReference>
<evidence type="ECO:0000256" key="6">
    <source>
        <dbReference type="ARBA" id="ARBA00022723"/>
    </source>
</evidence>
<feature type="domain" description="P-type ATPase A" evidence="18">
    <location>
        <begin position="118"/>
        <end position="196"/>
    </location>
</feature>
<feature type="binding site" evidence="15">
    <location>
        <position position="788"/>
    </location>
    <ligand>
        <name>ATP</name>
        <dbReference type="ChEBI" id="CHEBI:30616"/>
    </ligand>
</feature>
<feature type="transmembrane region" description="Helical" evidence="17">
    <location>
        <begin position="1023"/>
        <end position="1048"/>
    </location>
</feature>
<evidence type="ECO:0000259" key="18">
    <source>
        <dbReference type="Pfam" id="PF00122"/>
    </source>
</evidence>
<dbReference type="SFLD" id="SFLDG00002">
    <property type="entry name" value="C1.7:_P-type_atpase_like"/>
    <property type="match status" value="1"/>
</dbReference>
<gene>
    <name evidence="21" type="ORF">scyTo_0003389</name>
</gene>
<feature type="transmembrane region" description="Helical" evidence="17">
    <location>
        <begin position="874"/>
        <end position="894"/>
    </location>
</feature>
<feature type="binding site" evidence="15">
    <location>
        <position position="763"/>
    </location>
    <ligand>
        <name>ATP</name>
        <dbReference type="ChEBI" id="CHEBI:30616"/>
    </ligand>
</feature>
<dbReference type="InterPro" id="IPR032631">
    <property type="entry name" value="P-type_ATPase_N"/>
</dbReference>
<dbReference type="InterPro" id="IPR001757">
    <property type="entry name" value="P_typ_ATPase"/>
</dbReference>
<feature type="domain" description="P-type ATPase N-terminal" evidence="19">
    <location>
        <begin position="31"/>
        <end position="88"/>
    </location>
</feature>
<feature type="binding site" evidence="15">
    <location>
        <position position="401"/>
    </location>
    <ligand>
        <name>ATP</name>
        <dbReference type="ChEBI" id="CHEBI:30616"/>
    </ligand>
</feature>
<dbReference type="EMBL" id="BFAA01000912">
    <property type="protein sequence ID" value="GCB74300.1"/>
    <property type="molecule type" value="Genomic_DNA"/>
</dbReference>
<dbReference type="STRING" id="75743.A0A401PME1"/>
<feature type="binding site" evidence="15">
    <location>
        <position position="670"/>
    </location>
    <ligand>
        <name>ATP</name>
        <dbReference type="ChEBI" id="CHEBI:30616"/>
    </ligand>
</feature>
<comment type="catalytic activity">
    <reaction evidence="13 17">
        <text>ATP + H2O + phospholipidSide 1 = ADP + phosphate + phospholipidSide 2.</text>
        <dbReference type="EC" id="7.6.2.1"/>
    </reaction>
</comment>
<comment type="cofactor">
    <cofactor evidence="1 16">
        <name>Mg(2+)</name>
        <dbReference type="ChEBI" id="CHEBI:18420"/>
    </cofactor>
</comment>
<keyword evidence="6 16" id="KW-0479">Metal-binding</keyword>
<dbReference type="FunFam" id="3.40.50.1000:FF:000034">
    <property type="entry name" value="Phospholipid-transporting ATPase"/>
    <property type="match status" value="1"/>
</dbReference>
<feature type="transmembrane region" description="Helical" evidence="17">
    <location>
        <begin position="924"/>
        <end position="944"/>
    </location>
</feature>
<dbReference type="GO" id="GO:0005783">
    <property type="term" value="C:endoplasmic reticulum"/>
    <property type="evidence" value="ECO:0007669"/>
    <property type="project" value="TreeGrafter"/>
</dbReference>
<evidence type="ECO:0000256" key="17">
    <source>
        <dbReference type="RuleBase" id="RU362033"/>
    </source>
</evidence>
<feature type="binding site" evidence="15">
    <location>
        <position position="757"/>
    </location>
    <ligand>
        <name>ATP</name>
        <dbReference type="ChEBI" id="CHEBI:30616"/>
    </ligand>
</feature>
<evidence type="ECO:0000313" key="21">
    <source>
        <dbReference type="EMBL" id="GCB74300.1"/>
    </source>
</evidence>
<dbReference type="InterPro" id="IPR044492">
    <property type="entry name" value="P_typ_ATPase_HD_dom"/>
</dbReference>
<feature type="binding site" evidence="15">
    <location>
        <position position="787"/>
    </location>
    <ligand>
        <name>ATP</name>
        <dbReference type="ChEBI" id="CHEBI:30616"/>
    </ligand>
</feature>
<dbReference type="InterPro" id="IPR006539">
    <property type="entry name" value="P-type_ATPase_IV"/>
</dbReference>
<evidence type="ECO:0000256" key="7">
    <source>
        <dbReference type="ARBA" id="ARBA00022741"/>
    </source>
</evidence>
<feature type="binding site" evidence="16">
    <location>
        <position position="784"/>
    </location>
    <ligand>
        <name>Mg(2+)</name>
        <dbReference type="ChEBI" id="CHEBI:18420"/>
    </ligand>
</feature>
<dbReference type="GO" id="GO:0045332">
    <property type="term" value="P:phospholipid translocation"/>
    <property type="evidence" value="ECO:0007669"/>
    <property type="project" value="TreeGrafter"/>
</dbReference>
<evidence type="ECO:0000256" key="3">
    <source>
        <dbReference type="ARBA" id="ARBA00004308"/>
    </source>
</evidence>
<keyword evidence="7 15" id="KW-0547">Nucleotide-binding</keyword>
<keyword evidence="10 17" id="KW-1278">Translocase</keyword>
<dbReference type="PRINTS" id="PR00119">
    <property type="entry name" value="CATATPASE"/>
</dbReference>
<dbReference type="FunFam" id="2.70.150.10:FF:000013">
    <property type="entry name" value="Phospholipid-transporting ATPase"/>
    <property type="match status" value="1"/>
</dbReference>
<dbReference type="Gene3D" id="2.70.150.10">
    <property type="entry name" value="Calcium-transporting ATPase, cytoplasmic transduction domain A"/>
    <property type="match status" value="1"/>
</dbReference>
<evidence type="ECO:0000256" key="5">
    <source>
        <dbReference type="ARBA" id="ARBA00022692"/>
    </source>
</evidence>
<dbReference type="Pfam" id="PF16209">
    <property type="entry name" value="PhoLip_ATPase_N"/>
    <property type="match status" value="1"/>
</dbReference>
<feature type="binding site" evidence="15">
    <location>
        <position position="669"/>
    </location>
    <ligand>
        <name>ATP</name>
        <dbReference type="ChEBI" id="CHEBI:30616"/>
    </ligand>
</feature>
<dbReference type="InterPro" id="IPR023299">
    <property type="entry name" value="ATPase_P-typ_cyto_dom_N"/>
</dbReference>
<dbReference type="Gene3D" id="3.40.1110.10">
    <property type="entry name" value="Calcium-transporting ATPase, cytoplasmic domain N"/>
    <property type="match status" value="1"/>
</dbReference>
<reference evidence="21 22" key="1">
    <citation type="journal article" date="2018" name="Nat. Ecol. Evol.">
        <title>Shark genomes provide insights into elasmobranch evolution and the origin of vertebrates.</title>
        <authorList>
            <person name="Hara Y"/>
            <person name="Yamaguchi K"/>
            <person name="Onimaru K"/>
            <person name="Kadota M"/>
            <person name="Koyanagi M"/>
            <person name="Keeley SD"/>
            <person name="Tatsumi K"/>
            <person name="Tanaka K"/>
            <person name="Motone F"/>
            <person name="Kageyama Y"/>
            <person name="Nozu R"/>
            <person name="Adachi N"/>
            <person name="Nishimura O"/>
            <person name="Nakagawa R"/>
            <person name="Tanegashima C"/>
            <person name="Kiyatake I"/>
            <person name="Matsumoto R"/>
            <person name="Murakumo K"/>
            <person name="Nishida K"/>
            <person name="Terakita A"/>
            <person name="Kuratani S"/>
            <person name="Sato K"/>
            <person name="Hyodo S Kuraku.S."/>
        </authorList>
    </citation>
    <scope>NUCLEOTIDE SEQUENCE [LARGE SCALE GENOMIC DNA]</scope>
</reference>
<evidence type="ECO:0000259" key="19">
    <source>
        <dbReference type="Pfam" id="PF16209"/>
    </source>
</evidence>
<dbReference type="SUPFAM" id="SSF56784">
    <property type="entry name" value="HAD-like"/>
    <property type="match status" value="1"/>
</dbReference>
<accession>A0A401PME1</accession>
<dbReference type="PROSITE" id="PS00154">
    <property type="entry name" value="ATPASE_E1_E2"/>
    <property type="match status" value="1"/>
</dbReference>
<feature type="binding site" evidence="16">
    <location>
        <position position="788"/>
    </location>
    <ligand>
        <name>Mg(2+)</name>
        <dbReference type="ChEBI" id="CHEBI:18420"/>
    </ligand>
</feature>
<dbReference type="InterPro" id="IPR018303">
    <property type="entry name" value="ATPase_P-typ_P_site"/>
</dbReference>
<evidence type="ECO:0000256" key="11">
    <source>
        <dbReference type="ARBA" id="ARBA00022989"/>
    </source>
</evidence>
<keyword evidence="9 16" id="KW-0460">Magnesium</keyword>
<dbReference type="InterPro" id="IPR008250">
    <property type="entry name" value="ATPase_P-typ_transduc_dom_A_sf"/>
</dbReference>